<reference evidence="5 6" key="1">
    <citation type="journal article" date="2024" name="Insects">
        <title>An Improved Chromosome-Level Genome Assembly of the Firefly Pyrocoelia pectoralis.</title>
        <authorList>
            <person name="Fu X."/>
            <person name="Meyer-Rochow V.B."/>
            <person name="Ballantyne L."/>
            <person name="Zhu X."/>
        </authorList>
    </citation>
    <scope>NUCLEOTIDE SEQUENCE [LARGE SCALE GENOMIC DNA]</scope>
    <source>
        <strain evidence="5">XCY_ONT2</strain>
    </source>
</reference>
<dbReference type="AlphaFoldDB" id="A0AAN7VBT1"/>
<feature type="signal peptide" evidence="3">
    <location>
        <begin position="1"/>
        <end position="21"/>
    </location>
</feature>
<dbReference type="InterPro" id="IPR009003">
    <property type="entry name" value="Peptidase_S1_PA"/>
</dbReference>
<comment type="caution">
    <text evidence="5">The sequence shown here is derived from an EMBL/GenBank/DDBJ whole genome shotgun (WGS) entry which is preliminary data.</text>
</comment>
<sequence length="273" mass="30284">MKLYQLSIFWAVKVALHLVSSEKRSGFESRIHNGTAAKIGQFPWQAYLDVDLRDSYVKEGGAALISNKWLLTAAHCVSDAINITVVLGTTLRGGQDPSAFRTKTNEFYIHENYNNVTLDNDIALIKMKIAVTFTRNITAIPLGGYLEEFVSVTVSGWGDTRQDLSEGMEMSDILYYTELTAIPNDLCIQLRNDSINEKQVCTISDGTSGACRGDSGGPLVRLVNGTWTHVGIVSFGTGFNCSLPTGYIRTDSYREWIKSTMKKHSKKCSFKKL</sequence>
<dbReference type="InterPro" id="IPR018114">
    <property type="entry name" value="TRYPSIN_HIS"/>
</dbReference>
<dbReference type="Proteomes" id="UP001329430">
    <property type="component" value="Chromosome 6"/>
</dbReference>
<keyword evidence="2" id="KW-0378">Hydrolase</keyword>
<evidence type="ECO:0000256" key="1">
    <source>
        <dbReference type="ARBA" id="ARBA00023157"/>
    </source>
</evidence>
<keyword evidence="2" id="KW-0645">Protease</keyword>
<gene>
    <name evidence="5" type="ORF">RI129_008333</name>
</gene>
<evidence type="ECO:0000313" key="6">
    <source>
        <dbReference type="Proteomes" id="UP001329430"/>
    </source>
</evidence>
<dbReference type="Gene3D" id="2.40.10.10">
    <property type="entry name" value="Trypsin-like serine proteases"/>
    <property type="match status" value="1"/>
</dbReference>
<name>A0AAN7VBT1_9COLE</name>
<keyword evidence="3" id="KW-0732">Signal</keyword>
<dbReference type="InterPro" id="IPR033116">
    <property type="entry name" value="TRYPSIN_SER"/>
</dbReference>
<dbReference type="InterPro" id="IPR001254">
    <property type="entry name" value="Trypsin_dom"/>
</dbReference>
<dbReference type="PROSITE" id="PS00135">
    <property type="entry name" value="TRYPSIN_SER"/>
    <property type="match status" value="1"/>
</dbReference>
<protein>
    <recommendedName>
        <fullName evidence="4">Peptidase S1 domain-containing protein</fullName>
    </recommendedName>
</protein>
<proteinExistence type="predicted"/>
<dbReference type="CDD" id="cd00190">
    <property type="entry name" value="Tryp_SPc"/>
    <property type="match status" value="1"/>
</dbReference>
<keyword evidence="6" id="KW-1185">Reference proteome</keyword>
<dbReference type="SUPFAM" id="SSF50494">
    <property type="entry name" value="Trypsin-like serine proteases"/>
    <property type="match status" value="1"/>
</dbReference>
<dbReference type="GO" id="GO:0004252">
    <property type="term" value="F:serine-type endopeptidase activity"/>
    <property type="evidence" value="ECO:0007669"/>
    <property type="project" value="InterPro"/>
</dbReference>
<dbReference type="SMART" id="SM00020">
    <property type="entry name" value="Tryp_SPc"/>
    <property type="match status" value="1"/>
</dbReference>
<dbReference type="PANTHER" id="PTHR24252:SF7">
    <property type="entry name" value="HYALIN"/>
    <property type="match status" value="1"/>
</dbReference>
<dbReference type="PROSITE" id="PS50240">
    <property type="entry name" value="TRYPSIN_DOM"/>
    <property type="match status" value="1"/>
</dbReference>
<dbReference type="Pfam" id="PF00089">
    <property type="entry name" value="Trypsin"/>
    <property type="match status" value="1"/>
</dbReference>
<evidence type="ECO:0000313" key="5">
    <source>
        <dbReference type="EMBL" id="KAK5642166.1"/>
    </source>
</evidence>
<dbReference type="PROSITE" id="PS00134">
    <property type="entry name" value="TRYPSIN_HIS"/>
    <property type="match status" value="1"/>
</dbReference>
<evidence type="ECO:0000256" key="2">
    <source>
        <dbReference type="RuleBase" id="RU363034"/>
    </source>
</evidence>
<dbReference type="EMBL" id="JAVRBK010000006">
    <property type="protein sequence ID" value="KAK5642166.1"/>
    <property type="molecule type" value="Genomic_DNA"/>
</dbReference>
<dbReference type="PRINTS" id="PR00722">
    <property type="entry name" value="CHYMOTRYPSIN"/>
</dbReference>
<feature type="domain" description="Peptidase S1" evidence="4">
    <location>
        <begin position="31"/>
        <end position="262"/>
    </location>
</feature>
<dbReference type="GO" id="GO:0006508">
    <property type="term" value="P:proteolysis"/>
    <property type="evidence" value="ECO:0007669"/>
    <property type="project" value="UniProtKB-KW"/>
</dbReference>
<dbReference type="InterPro" id="IPR001314">
    <property type="entry name" value="Peptidase_S1A"/>
</dbReference>
<keyword evidence="2" id="KW-0720">Serine protease</keyword>
<dbReference type="InterPro" id="IPR043504">
    <property type="entry name" value="Peptidase_S1_PA_chymotrypsin"/>
</dbReference>
<evidence type="ECO:0000259" key="4">
    <source>
        <dbReference type="PROSITE" id="PS50240"/>
    </source>
</evidence>
<accession>A0AAN7VBT1</accession>
<keyword evidence="1" id="KW-1015">Disulfide bond</keyword>
<evidence type="ECO:0000256" key="3">
    <source>
        <dbReference type="SAM" id="SignalP"/>
    </source>
</evidence>
<dbReference type="PANTHER" id="PTHR24252">
    <property type="entry name" value="ACROSIN-RELATED"/>
    <property type="match status" value="1"/>
</dbReference>
<feature type="chain" id="PRO_5042895354" description="Peptidase S1 domain-containing protein" evidence="3">
    <location>
        <begin position="22"/>
        <end position="273"/>
    </location>
</feature>
<organism evidence="5 6">
    <name type="scientific">Pyrocoelia pectoralis</name>
    <dbReference type="NCBI Taxonomy" id="417401"/>
    <lineage>
        <taxon>Eukaryota</taxon>
        <taxon>Metazoa</taxon>
        <taxon>Ecdysozoa</taxon>
        <taxon>Arthropoda</taxon>
        <taxon>Hexapoda</taxon>
        <taxon>Insecta</taxon>
        <taxon>Pterygota</taxon>
        <taxon>Neoptera</taxon>
        <taxon>Endopterygota</taxon>
        <taxon>Coleoptera</taxon>
        <taxon>Polyphaga</taxon>
        <taxon>Elateriformia</taxon>
        <taxon>Elateroidea</taxon>
        <taxon>Lampyridae</taxon>
        <taxon>Lampyrinae</taxon>
        <taxon>Pyrocoelia</taxon>
    </lineage>
</organism>
<dbReference type="FunFam" id="2.40.10.10:FF:000068">
    <property type="entry name" value="transmembrane protease serine 2"/>
    <property type="match status" value="1"/>
</dbReference>